<feature type="compositionally biased region" description="Basic and acidic residues" evidence="1">
    <location>
        <begin position="354"/>
        <end position="366"/>
    </location>
</feature>
<dbReference type="EMBL" id="MU004231">
    <property type="protein sequence ID" value="KAF2673455.1"/>
    <property type="molecule type" value="Genomic_DNA"/>
</dbReference>
<protein>
    <submittedName>
        <fullName evidence="2">Uncharacterized protein</fullName>
    </submittedName>
</protein>
<dbReference type="Proteomes" id="UP000799302">
    <property type="component" value="Unassembled WGS sequence"/>
</dbReference>
<evidence type="ECO:0000256" key="1">
    <source>
        <dbReference type="SAM" id="MobiDB-lite"/>
    </source>
</evidence>
<name>A0A6A6UMF0_9PEZI</name>
<gene>
    <name evidence="2" type="ORF">BT63DRAFT_475973</name>
</gene>
<feature type="region of interest" description="Disordered" evidence="1">
    <location>
        <begin position="354"/>
        <end position="374"/>
    </location>
</feature>
<evidence type="ECO:0000313" key="3">
    <source>
        <dbReference type="Proteomes" id="UP000799302"/>
    </source>
</evidence>
<dbReference type="AlphaFoldDB" id="A0A6A6UMF0"/>
<dbReference type="OrthoDB" id="4413570at2759"/>
<proteinExistence type="predicted"/>
<organism evidence="2 3">
    <name type="scientific">Microthyrium microscopicum</name>
    <dbReference type="NCBI Taxonomy" id="703497"/>
    <lineage>
        <taxon>Eukaryota</taxon>
        <taxon>Fungi</taxon>
        <taxon>Dikarya</taxon>
        <taxon>Ascomycota</taxon>
        <taxon>Pezizomycotina</taxon>
        <taxon>Dothideomycetes</taxon>
        <taxon>Dothideomycetes incertae sedis</taxon>
        <taxon>Microthyriales</taxon>
        <taxon>Microthyriaceae</taxon>
        <taxon>Microthyrium</taxon>
    </lineage>
</organism>
<sequence>MPALTNLPIAIRDRIWNLVFSESGDANSQVLRVSHQIYNETLPFMYRRPLTFESQDDLYTWIQRAGTSNLHHVDALSFSLVLSEHVGLTNGNHGQSSIVADEECARLRSTLQLMSNVTKLAVYKLPHDNRAEYTALYDTLLRSLNTCFPNLTDLTVHTDNHSLAFLLAQWKPSQRFPAFDILQTWDIIPSLRPAATQLLAWGSHSRPLGTSPCLTREVLRSLRPEGLSIRESLILNPSAPAFFNSTFLPALNAVRRHTLFRFEVVLENFAPDPQTTLLFCPFLESSHIRQLVIEWSSAVGIDSVVLRCLPRSLRALRLGKVSTPQDAIQLLSILEGRKLGGQLPNLQEITVERKQSASGRDYERRFGTPGSQGPTIEAGNEGILGLKSALSQHLGLVLRITI</sequence>
<reference evidence="2" key="1">
    <citation type="journal article" date="2020" name="Stud. Mycol.">
        <title>101 Dothideomycetes genomes: a test case for predicting lifestyles and emergence of pathogens.</title>
        <authorList>
            <person name="Haridas S."/>
            <person name="Albert R."/>
            <person name="Binder M."/>
            <person name="Bloem J."/>
            <person name="Labutti K."/>
            <person name="Salamov A."/>
            <person name="Andreopoulos B."/>
            <person name="Baker S."/>
            <person name="Barry K."/>
            <person name="Bills G."/>
            <person name="Bluhm B."/>
            <person name="Cannon C."/>
            <person name="Castanera R."/>
            <person name="Culley D."/>
            <person name="Daum C."/>
            <person name="Ezra D."/>
            <person name="Gonzalez J."/>
            <person name="Henrissat B."/>
            <person name="Kuo A."/>
            <person name="Liang C."/>
            <person name="Lipzen A."/>
            <person name="Lutzoni F."/>
            <person name="Magnuson J."/>
            <person name="Mondo S."/>
            <person name="Nolan M."/>
            <person name="Ohm R."/>
            <person name="Pangilinan J."/>
            <person name="Park H.-J."/>
            <person name="Ramirez L."/>
            <person name="Alfaro M."/>
            <person name="Sun H."/>
            <person name="Tritt A."/>
            <person name="Yoshinaga Y."/>
            <person name="Zwiers L.-H."/>
            <person name="Turgeon B."/>
            <person name="Goodwin S."/>
            <person name="Spatafora J."/>
            <person name="Crous P."/>
            <person name="Grigoriev I."/>
        </authorList>
    </citation>
    <scope>NUCLEOTIDE SEQUENCE</scope>
    <source>
        <strain evidence="2">CBS 115976</strain>
    </source>
</reference>
<accession>A0A6A6UMF0</accession>
<keyword evidence="3" id="KW-1185">Reference proteome</keyword>
<evidence type="ECO:0000313" key="2">
    <source>
        <dbReference type="EMBL" id="KAF2673455.1"/>
    </source>
</evidence>